<dbReference type="RefSeq" id="WP_133156951.1">
    <property type="nucleotide sequence ID" value="NZ_CP037867.1"/>
</dbReference>
<dbReference type="Proteomes" id="UP000293912">
    <property type="component" value="Chromosome"/>
</dbReference>
<gene>
    <name evidence="1" type="ORF">HPF_14090</name>
</gene>
<name>A0A4P6WYL5_HYDPS</name>
<proteinExistence type="predicted"/>
<dbReference type="EMBL" id="CP037867">
    <property type="protein sequence ID" value="QBM28827.1"/>
    <property type="molecule type" value="Genomic_DNA"/>
</dbReference>
<reference evidence="1 2" key="1">
    <citation type="submission" date="2019-03" db="EMBL/GenBank/DDBJ databases">
        <authorList>
            <person name="Sebastian G."/>
            <person name="Baumann P."/>
            <person name="Ruckert C."/>
            <person name="Kalinowski J."/>
            <person name="Nebel B."/>
            <person name="Takors R."/>
            <person name="Blombach B."/>
        </authorList>
    </citation>
    <scope>NUCLEOTIDE SEQUENCE [LARGE SCALE GENOMIC DNA]</scope>
    <source>
        <strain evidence="1 2">DSM 1084</strain>
    </source>
</reference>
<evidence type="ECO:0000313" key="1">
    <source>
        <dbReference type="EMBL" id="QBM28827.1"/>
    </source>
</evidence>
<evidence type="ECO:0000313" key="2">
    <source>
        <dbReference type="Proteomes" id="UP000293912"/>
    </source>
</evidence>
<sequence length="356" mass="39793">MDEQLDSELKAVVAEMEAEVQSRVEARKAILDQRVRDINENKPDGPEVGIGIDVDVTMKDVELIFDLPSITMRDHRIVFGLPEVTMRDQDIIFHTPSIRMVTRKVGQYPEFHGFAVRWRDILIDVPEPFMQEQRIVMGIPEFAMRDHEVILGLPEFTMVRNRIVLSLPQITIRNVDVVVADMRRDAQAAKAETETGIRSDLKEVGTASQAKIVASVSKIFEGARTKLNEQREQAFIVFDGLIRSLQGTIGDLRARNATADTIATIEGSLQKATADRQAATDRFEEQLAGLNAQEQDVVHKMLERLSFSLPEPGAAAAVQRLPIALAKRPLGTLMAFPRRGVVREMRPRPIAGEKAA</sequence>
<protein>
    <submittedName>
        <fullName evidence="1">Uncharacterized protein</fullName>
    </submittedName>
</protein>
<dbReference type="AlphaFoldDB" id="A0A4P6WYL5"/>
<organism evidence="1 2">
    <name type="scientific">Hydrogenophaga pseudoflava</name>
    <name type="common">Pseudomonas carboxydoflava</name>
    <dbReference type="NCBI Taxonomy" id="47421"/>
    <lineage>
        <taxon>Bacteria</taxon>
        <taxon>Pseudomonadati</taxon>
        <taxon>Pseudomonadota</taxon>
        <taxon>Betaproteobacteria</taxon>
        <taxon>Burkholderiales</taxon>
        <taxon>Comamonadaceae</taxon>
        <taxon>Hydrogenophaga</taxon>
    </lineage>
</organism>
<dbReference type="KEGG" id="hpse:HPF_14090"/>
<keyword evidence="2" id="KW-1185">Reference proteome</keyword>
<accession>A0A4P6WYL5</accession>